<gene>
    <name evidence="1" type="ORF">KIL84_017276</name>
</gene>
<reference evidence="1" key="1">
    <citation type="submission" date="2021-09" db="EMBL/GenBank/DDBJ databases">
        <title>The genome of Mauremys mutica provides insights into the evolution of semi-aquatic lifestyle.</title>
        <authorList>
            <person name="Gong S."/>
            <person name="Gao Y."/>
        </authorList>
    </citation>
    <scope>NUCLEOTIDE SEQUENCE</scope>
    <source>
        <strain evidence="1">MM-2020</strain>
        <tissue evidence="1">Muscle</tissue>
    </source>
</reference>
<accession>A0A9D3X4J5</accession>
<sequence length="115" mass="12419">MWMEKAGAHPLLVPCLSPAQGKSEAGMCGRFFKLCSKYCMNSVAFLRLGISGSQEFLSGNKTGPKSFPLSPYCRGLKILNIEDNNTLGIKCIFLSCTSSPPNYDTIISSANSTTK</sequence>
<keyword evidence="2" id="KW-1185">Reference proteome</keyword>
<name>A0A9D3X4J5_9SAUR</name>
<dbReference type="EMBL" id="JAHDVG010000482">
    <property type="protein sequence ID" value="KAH1173437.1"/>
    <property type="molecule type" value="Genomic_DNA"/>
</dbReference>
<dbReference type="AlphaFoldDB" id="A0A9D3X4J5"/>
<protein>
    <submittedName>
        <fullName evidence="1">Uncharacterized protein</fullName>
    </submittedName>
</protein>
<organism evidence="1 2">
    <name type="scientific">Mauremys mutica</name>
    <name type="common">yellowpond turtle</name>
    <dbReference type="NCBI Taxonomy" id="74926"/>
    <lineage>
        <taxon>Eukaryota</taxon>
        <taxon>Metazoa</taxon>
        <taxon>Chordata</taxon>
        <taxon>Craniata</taxon>
        <taxon>Vertebrata</taxon>
        <taxon>Euteleostomi</taxon>
        <taxon>Archelosauria</taxon>
        <taxon>Testudinata</taxon>
        <taxon>Testudines</taxon>
        <taxon>Cryptodira</taxon>
        <taxon>Durocryptodira</taxon>
        <taxon>Testudinoidea</taxon>
        <taxon>Geoemydidae</taxon>
        <taxon>Geoemydinae</taxon>
        <taxon>Mauremys</taxon>
    </lineage>
</organism>
<evidence type="ECO:0000313" key="1">
    <source>
        <dbReference type="EMBL" id="KAH1173437.1"/>
    </source>
</evidence>
<proteinExistence type="predicted"/>
<evidence type="ECO:0000313" key="2">
    <source>
        <dbReference type="Proteomes" id="UP000827986"/>
    </source>
</evidence>
<comment type="caution">
    <text evidence="1">The sequence shown here is derived from an EMBL/GenBank/DDBJ whole genome shotgun (WGS) entry which is preliminary data.</text>
</comment>
<dbReference type="Proteomes" id="UP000827986">
    <property type="component" value="Unassembled WGS sequence"/>
</dbReference>